<dbReference type="AlphaFoldDB" id="A0A6N0HX82"/>
<sequence>MIDQLAQKHPNISFISFADSILLKSNWTVRQHDGIEINYDYEPEAFIRLAKELNEIYQECLELRTYAVIAQGGNEYYEDNLLHISESKITYL</sequence>
<reference evidence="1 2" key="1">
    <citation type="submission" date="2020-05" db="EMBL/GenBank/DDBJ databases">
        <title>Horizontal transmission and recombination maintain forever young bacterial symbiont genomes.</title>
        <authorList>
            <person name="Russell S.L."/>
            <person name="Pepper-Tunick E."/>
            <person name="Svedberg J."/>
            <person name="Byrne A."/>
            <person name="Ruelas Castillo J."/>
            <person name="Vollmers C."/>
            <person name="Beinart R.A."/>
            <person name="Corbett-Detig R."/>
        </authorList>
    </citation>
    <scope>NUCLEOTIDE SEQUENCE [LARGE SCALE GENOMIC DNA]</scope>
    <source>
        <strain evidence="1">Santa_Monica_outfall</strain>
    </source>
</reference>
<accession>A0A6N0HX82</accession>
<proteinExistence type="predicted"/>
<protein>
    <submittedName>
        <fullName evidence="1">Uncharacterized protein</fullName>
    </submittedName>
</protein>
<dbReference type="KEGG" id="rev:HUE57_12350"/>
<name>A0A6N0HX82_9GAMM</name>
<organism evidence="1 2">
    <name type="scientific">Candidatus Reidiella endopervernicosa</name>
    <dbReference type="NCBI Taxonomy" id="2738883"/>
    <lineage>
        <taxon>Bacteria</taxon>
        <taxon>Pseudomonadati</taxon>
        <taxon>Pseudomonadota</taxon>
        <taxon>Gammaproteobacteria</taxon>
        <taxon>Candidatus Reidiella</taxon>
    </lineage>
</organism>
<gene>
    <name evidence="1" type="ORF">HUE57_12350</name>
</gene>
<evidence type="ECO:0000313" key="2">
    <source>
        <dbReference type="Proteomes" id="UP000509658"/>
    </source>
</evidence>
<dbReference type="RefSeq" id="WP_174673298.1">
    <property type="nucleotide sequence ID" value="NZ_CP054491.1"/>
</dbReference>
<keyword evidence="2" id="KW-1185">Reference proteome</keyword>
<dbReference type="Proteomes" id="UP000509658">
    <property type="component" value="Chromosome"/>
</dbReference>
<evidence type="ECO:0000313" key="1">
    <source>
        <dbReference type="EMBL" id="QKQ26979.1"/>
    </source>
</evidence>
<dbReference type="EMBL" id="CP054491">
    <property type="protein sequence ID" value="QKQ26979.1"/>
    <property type="molecule type" value="Genomic_DNA"/>
</dbReference>